<reference evidence="5 6" key="1">
    <citation type="submission" date="2018-04" db="EMBL/GenBank/DDBJ databases">
        <title>Complete genome uncultured novel isolate.</title>
        <authorList>
            <person name="Merlino G."/>
        </authorList>
    </citation>
    <scope>NUCLEOTIDE SEQUENCE [LARGE SCALE GENOMIC DNA]</scope>
    <source>
        <strain evidence="6">R1DC9</strain>
    </source>
</reference>
<dbReference type="PANTHER" id="PTHR33204">
    <property type="entry name" value="TRANSCRIPTIONAL REGULATOR, MARR FAMILY"/>
    <property type="match status" value="1"/>
</dbReference>
<dbReference type="PROSITE" id="PS51118">
    <property type="entry name" value="HTH_HXLR"/>
    <property type="match status" value="1"/>
</dbReference>
<dbReference type="Gene3D" id="1.10.10.10">
    <property type="entry name" value="Winged helix-like DNA-binding domain superfamily/Winged helix DNA-binding domain"/>
    <property type="match status" value="1"/>
</dbReference>
<keyword evidence="2" id="KW-0238">DNA-binding</keyword>
<evidence type="ECO:0000313" key="6">
    <source>
        <dbReference type="Proteomes" id="UP000298616"/>
    </source>
</evidence>
<sequence length="134" mass="15397">MARKIINNPRKCAITHLMNIIGGKWKIIIIHVIGHKPIKFDGLLHCIPAISKAMLTIQLKELEEDGIIEKRLFHDIQPHIDYSLTNKGKSLVPIINLFSDWCDENIEGIEFVPCRIDHLGSNEEGNYNRLFTEE</sequence>
<evidence type="ECO:0000313" key="5">
    <source>
        <dbReference type="EMBL" id="QCK14446.1"/>
    </source>
</evidence>
<keyword evidence="6" id="KW-1185">Reference proteome</keyword>
<evidence type="ECO:0000256" key="2">
    <source>
        <dbReference type="ARBA" id="ARBA00023125"/>
    </source>
</evidence>
<dbReference type="SUPFAM" id="SSF46785">
    <property type="entry name" value="Winged helix' DNA-binding domain"/>
    <property type="match status" value="1"/>
</dbReference>
<gene>
    <name evidence="5" type="ORF">DCC35_06680</name>
</gene>
<dbReference type="OrthoDB" id="8231503at2"/>
<dbReference type="EMBL" id="CP028923">
    <property type="protein sequence ID" value="QCK14446.1"/>
    <property type="molecule type" value="Genomic_DNA"/>
</dbReference>
<feature type="domain" description="HTH hxlR-type" evidence="4">
    <location>
        <begin position="12"/>
        <end position="110"/>
    </location>
</feature>
<dbReference type="KEGG" id="fpf:DCC35_06680"/>
<keyword evidence="3" id="KW-0804">Transcription</keyword>
<evidence type="ECO:0000259" key="4">
    <source>
        <dbReference type="PROSITE" id="PS51118"/>
    </source>
</evidence>
<dbReference type="GO" id="GO:0003677">
    <property type="term" value="F:DNA binding"/>
    <property type="evidence" value="ECO:0007669"/>
    <property type="project" value="UniProtKB-KW"/>
</dbReference>
<organism evidence="5 6">
    <name type="scientific">Mangrovivirga cuniculi</name>
    <dbReference type="NCBI Taxonomy" id="2715131"/>
    <lineage>
        <taxon>Bacteria</taxon>
        <taxon>Pseudomonadati</taxon>
        <taxon>Bacteroidota</taxon>
        <taxon>Cytophagia</taxon>
        <taxon>Cytophagales</taxon>
        <taxon>Mangrovivirgaceae</taxon>
        <taxon>Mangrovivirga</taxon>
    </lineage>
</organism>
<dbReference type="PANTHER" id="PTHR33204:SF29">
    <property type="entry name" value="TRANSCRIPTIONAL REGULATOR"/>
    <property type="match status" value="1"/>
</dbReference>
<dbReference type="Pfam" id="PF01638">
    <property type="entry name" value="HxlR"/>
    <property type="match status" value="1"/>
</dbReference>
<dbReference type="InterPro" id="IPR036388">
    <property type="entry name" value="WH-like_DNA-bd_sf"/>
</dbReference>
<evidence type="ECO:0000256" key="3">
    <source>
        <dbReference type="ARBA" id="ARBA00023163"/>
    </source>
</evidence>
<accession>A0A4D7JRM0</accession>
<dbReference type="Proteomes" id="UP000298616">
    <property type="component" value="Chromosome"/>
</dbReference>
<name>A0A4D7JRM0_9BACT</name>
<dbReference type="InterPro" id="IPR002577">
    <property type="entry name" value="HTH_HxlR"/>
</dbReference>
<keyword evidence="1" id="KW-0805">Transcription regulation</keyword>
<dbReference type="AlphaFoldDB" id="A0A4D7JRM0"/>
<protein>
    <submittedName>
        <fullName evidence="5">Transcriptional regulator</fullName>
    </submittedName>
</protein>
<evidence type="ECO:0000256" key="1">
    <source>
        <dbReference type="ARBA" id="ARBA00023015"/>
    </source>
</evidence>
<dbReference type="InterPro" id="IPR036390">
    <property type="entry name" value="WH_DNA-bd_sf"/>
</dbReference>
<proteinExistence type="predicted"/>
<dbReference type="RefSeq" id="WP_137090037.1">
    <property type="nucleotide sequence ID" value="NZ_CP028923.1"/>
</dbReference>